<keyword evidence="4" id="KW-1185">Reference proteome</keyword>
<evidence type="ECO:0000313" key="4">
    <source>
        <dbReference type="Proteomes" id="UP000199391"/>
    </source>
</evidence>
<dbReference type="Pfam" id="PF03865">
    <property type="entry name" value="ShlB"/>
    <property type="match status" value="1"/>
</dbReference>
<dbReference type="InterPro" id="IPR005565">
    <property type="entry name" value="Hemolysn_activator_HlyB_C"/>
</dbReference>
<dbReference type="OrthoDB" id="8745568at2"/>
<dbReference type="PANTHER" id="PTHR34597">
    <property type="entry name" value="SLR1661 PROTEIN"/>
    <property type="match status" value="1"/>
</dbReference>
<reference evidence="4" key="1">
    <citation type="submission" date="2016-10" db="EMBL/GenBank/DDBJ databases">
        <authorList>
            <person name="Varghese N."/>
            <person name="Submissions S."/>
        </authorList>
    </citation>
    <scope>NUCLEOTIDE SEQUENCE [LARGE SCALE GENOMIC DNA]</scope>
    <source>
        <strain evidence="4">CGMCC 1.11014</strain>
    </source>
</reference>
<evidence type="ECO:0000256" key="1">
    <source>
        <dbReference type="SAM" id="SignalP"/>
    </source>
</evidence>
<feature type="signal peptide" evidence="1">
    <location>
        <begin position="1"/>
        <end position="23"/>
    </location>
</feature>
<dbReference type="GO" id="GO:0008320">
    <property type="term" value="F:protein transmembrane transporter activity"/>
    <property type="evidence" value="ECO:0007669"/>
    <property type="project" value="TreeGrafter"/>
</dbReference>
<dbReference type="PANTHER" id="PTHR34597:SF3">
    <property type="entry name" value="OUTER MEMBRANE TRANSPORTER CDIB"/>
    <property type="match status" value="1"/>
</dbReference>
<feature type="domain" description="Haemolysin activator HlyB C-terminal" evidence="2">
    <location>
        <begin position="157"/>
        <end position="318"/>
    </location>
</feature>
<sequence length="364" mass="37960">MACRVAQLLAVAALAAAAGEALSADPPAASDAAALRGAVQLDNGDGWSDSRLRTGVLLDYRLPLSALGRGGDTLDVYGSWSQVGGLGDPRGGAGGTGGLGLDGVGKGTGAGLRYSQLLASGDGHESRLNYGADVRAYKAAGVLQELEPGNDVTVYPLSLNYSGSWILEKGALSGSITVLHNFSGGTRGSQDDFARLRPGASTSYSIVRLAAALTRQLPADFQVRAGVKGQFTGDALLPGEQFGAGGAGGGMLVRGFRERAIANDSGLAAHVELYSPQLCGEFARWQCRALVFYDKGYFRRNRGLEGELGGTQLRSTSVRSVGVGLRVSVSSNVDLQLDYGRVVRSSIVPQQDKNRLHVRLGMTW</sequence>
<evidence type="ECO:0000313" key="3">
    <source>
        <dbReference type="EMBL" id="SFU77062.1"/>
    </source>
</evidence>
<name>A0A1I7IVZ1_9BURK</name>
<dbReference type="Gene3D" id="2.40.160.50">
    <property type="entry name" value="membrane protein fhac: a member of the omp85/tpsb transporter family"/>
    <property type="match status" value="1"/>
</dbReference>
<feature type="chain" id="PRO_5011762969" evidence="1">
    <location>
        <begin position="24"/>
        <end position="364"/>
    </location>
</feature>
<organism evidence="3 4">
    <name type="scientific">Pseudoduganella namucuonensis</name>
    <dbReference type="NCBI Taxonomy" id="1035707"/>
    <lineage>
        <taxon>Bacteria</taxon>
        <taxon>Pseudomonadati</taxon>
        <taxon>Pseudomonadota</taxon>
        <taxon>Betaproteobacteria</taxon>
        <taxon>Burkholderiales</taxon>
        <taxon>Oxalobacteraceae</taxon>
        <taxon>Telluria group</taxon>
        <taxon>Pseudoduganella</taxon>
    </lineage>
</organism>
<protein>
    <submittedName>
        <fullName evidence="3">Surface antigen</fullName>
    </submittedName>
</protein>
<evidence type="ECO:0000259" key="2">
    <source>
        <dbReference type="Pfam" id="PF03865"/>
    </source>
</evidence>
<dbReference type="GO" id="GO:0046819">
    <property type="term" value="P:protein secretion by the type V secretion system"/>
    <property type="evidence" value="ECO:0007669"/>
    <property type="project" value="TreeGrafter"/>
</dbReference>
<dbReference type="RefSeq" id="WP_143133089.1">
    <property type="nucleotide sequence ID" value="NZ_FPBO01000009.1"/>
</dbReference>
<dbReference type="Proteomes" id="UP000199391">
    <property type="component" value="Unassembled WGS sequence"/>
</dbReference>
<accession>A0A1I7IVZ1</accession>
<dbReference type="EMBL" id="FPBO01000009">
    <property type="protein sequence ID" value="SFU77062.1"/>
    <property type="molecule type" value="Genomic_DNA"/>
</dbReference>
<dbReference type="InterPro" id="IPR051544">
    <property type="entry name" value="TPS_OM_transporter"/>
</dbReference>
<dbReference type="AlphaFoldDB" id="A0A1I7IVZ1"/>
<dbReference type="GO" id="GO:0098046">
    <property type="term" value="C:type V protein secretion system complex"/>
    <property type="evidence" value="ECO:0007669"/>
    <property type="project" value="TreeGrafter"/>
</dbReference>
<keyword evidence="1" id="KW-0732">Signal</keyword>
<dbReference type="STRING" id="1035707.SAMN05216552_100984"/>
<proteinExistence type="predicted"/>
<gene>
    <name evidence="3" type="ORF">SAMN05216552_100984</name>
</gene>